<sequence length="196" mass="22969">MSFYPNKIDNFIEKLNKYKIDLTKYVPTFISEISEMKAIYDVQGTELGSLLYYSKDLLNQFFINTATWGLIYWEDEYGIDTNLNMNYEDRRTVLKAKKRGQGTTTKEMIKNVAESFSGGEVNIIENNANYSFIVKFIGIKGIPKNMEAFKNMLEDIKPAHLGYVFEYTYTVWNVLKEKNLTWISSEVKTWDELKVY</sequence>
<dbReference type="EMBL" id="AP024849">
    <property type="protein sequence ID" value="BCZ49434.1"/>
    <property type="molecule type" value="Genomic_DNA"/>
</dbReference>
<protein>
    <recommendedName>
        <fullName evidence="3">Phage portal protein</fullName>
    </recommendedName>
</protein>
<dbReference type="InterPro" id="IPR018755">
    <property type="entry name" value="Phage_Mu_Gp48"/>
</dbReference>
<accession>A0ABN6J570</accession>
<evidence type="ECO:0008006" key="3">
    <source>
        <dbReference type="Google" id="ProtNLM"/>
    </source>
</evidence>
<dbReference type="Pfam" id="PF10076">
    <property type="entry name" value="Phage_Mu_Gp48"/>
    <property type="match status" value="1"/>
</dbReference>
<dbReference type="RefSeq" id="WP_224035616.1">
    <property type="nucleotide sequence ID" value="NZ_AP024849.1"/>
</dbReference>
<evidence type="ECO:0000313" key="2">
    <source>
        <dbReference type="Proteomes" id="UP000824633"/>
    </source>
</evidence>
<evidence type="ECO:0000313" key="1">
    <source>
        <dbReference type="EMBL" id="BCZ49434.1"/>
    </source>
</evidence>
<keyword evidence="2" id="KW-1185">Reference proteome</keyword>
<gene>
    <name evidence="1" type="ORF">psyc5s11_55010</name>
</gene>
<reference evidence="2" key="1">
    <citation type="submission" date="2021-07" db="EMBL/GenBank/DDBJ databases">
        <title>Complete genome sequencing of a Clostridium isolate.</title>
        <authorList>
            <person name="Ueki A."/>
            <person name="Tonouchi A."/>
        </authorList>
    </citation>
    <scope>NUCLEOTIDE SEQUENCE [LARGE SCALE GENOMIC DNA]</scope>
    <source>
        <strain evidence="2">C5S11</strain>
    </source>
</reference>
<dbReference type="Proteomes" id="UP000824633">
    <property type="component" value="Chromosome"/>
</dbReference>
<name>A0ABN6J570_9CLOT</name>
<organism evidence="1 2">
    <name type="scientific">Clostridium gelidum</name>
    <dbReference type="NCBI Taxonomy" id="704125"/>
    <lineage>
        <taxon>Bacteria</taxon>
        <taxon>Bacillati</taxon>
        <taxon>Bacillota</taxon>
        <taxon>Clostridia</taxon>
        <taxon>Eubacteriales</taxon>
        <taxon>Clostridiaceae</taxon>
        <taxon>Clostridium</taxon>
    </lineage>
</organism>
<proteinExistence type="predicted"/>